<feature type="transmembrane region" description="Helical" evidence="1">
    <location>
        <begin position="6"/>
        <end position="29"/>
    </location>
</feature>
<dbReference type="AlphaFoldDB" id="A0A972JAD9"/>
<keyword evidence="1" id="KW-0812">Transmembrane</keyword>
<keyword evidence="3" id="KW-1185">Reference proteome</keyword>
<sequence>MSEGWWLWLTLFLIGGTTMLTRGSFIIPGERARLPPVAHRVLRYAPAAALAALIAPDLLLDDGALDPFNPKLLAGLLVIVIAWRSRNPWLPFILGMGALLAMRKLLGW</sequence>
<comment type="caution">
    <text evidence="2">The sequence shown here is derived from an EMBL/GenBank/DDBJ whole genome shotgun (WGS) entry which is preliminary data.</text>
</comment>
<reference evidence="2" key="1">
    <citation type="submission" date="2019-12" db="EMBL/GenBank/DDBJ databases">
        <title>Comparative genomics gives insights into the taxonomy of the Azoarcus-Aromatoleum group and reveals separate origins of nif in the plant-associated Azoarcus and non-plant-associated Aromatoleum sub-groups.</title>
        <authorList>
            <person name="Lafos M."/>
            <person name="Maluk M."/>
            <person name="Batista M."/>
            <person name="Junghare M."/>
            <person name="Carmona M."/>
            <person name="Faoro H."/>
            <person name="Cruz L.M."/>
            <person name="Battistoni F."/>
            <person name="De Souza E."/>
            <person name="Pedrosa F."/>
            <person name="Chen W.-M."/>
            <person name="Poole P.S."/>
            <person name="Dixon R.A."/>
            <person name="James E.K."/>
        </authorList>
    </citation>
    <scope>NUCLEOTIDE SEQUENCE</scope>
    <source>
        <strain evidence="2">NSC3</strain>
    </source>
</reference>
<gene>
    <name evidence="2" type="ORF">GPA21_13085</name>
</gene>
<evidence type="ECO:0000313" key="3">
    <source>
        <dbReference type="Proteomes" id="UP000599523"/>
    </source>
</evidence>
<evidence type="ECO:0000256" key="1">
    <source>
        <dbReference type="SAM" id="Phobius"/>
    </source>
</evidence>
<dbReference type="EMBL" id="WTVM01000080">
    <property type="protein sequence ID" value="NMG03895.1"/>
    <property type="molecule type" value="Genomic_DNA"/>
</dbReference>
<dbReference type="InterPro" id="IPR008407">
    <property type="entry name" value="Brnchd-chn_aa_trnsp_AzlD"/>
</dbReference>
<accession>A0A972JAD9</accession>
<keyword evidence="1" id="KW-0472">Membrane</keyword>
<keyword evidence="1" id="KW-1133">Transmembrane helix</keyword>
<dbReference type="Pfam" id="PF05437">
    <property type="entry name" value="AzlD"/>
    <property type="match status" value="1"/>
</dbReference>
<organism evidence="2 3">
    <name type="scientific">Azoarcus taiwanensis</name>
    <dbReference type="NCBI Taxonomy" id="666964"/>
    <lineage>
        <taxon>Bacteria</taxon>
        <taxon>Pseudomonadati</taxon>
        <taxon>Pseudomonadota</taxon>
        <taxon>Betaproteobacteria</taxon>
        <taxon>Rhodocyclales</taxon>
        <taxon>Zoogloeaceae</taxon>
        <taxon>Azoarcus</taxon>
    </lineage>
</organism>
<name>A0A972JAD9_9RHOO</name>
<protein>
    <submittedName>
        <fullName evidence="2">AzlD domain-containing protein</fullName>
    </submittedName>
</protein>
<dbReference type="RefSeq" id="WP_168988593.1">
    <property type="nucleotide sequence ID" value="NZ_CAWPHM010000309.1"/>
</dbReference>
<evidence type="ECO:0000313" key="2">
    <source>
        <dbReference type="EMBL" id="NMG03895.1"/>
    </source>
</evidence>
<dbReference type="Proteomes" id="UP000599523">
    <property type="component" value="Unassembled WGS sequence"/>
</dbReference>
<proteinExistence type="predicted"/>